<dbReference type="InterPro" id="IPR051279">
    <property type="entry name" value="PP1-Reg/Actin-Interact_Protein"/>
</dbReference>
<dbReference type="InterPro" id="IPR032675">
    <property type="entry name" value="LRR_dom_sf"/>
</dbReference>
<gene>
    <name evidence="4" type="ORF">THAOC_11507</name>
</gene>
<evidence type="ECO:0000313" key="4">
    <source>
        <dbReference type="EMBL" id="EJK67454.1"/>
    </source>
</evidence>
<dbReference type="PANTHER" id="PTHR24112">
    <property type="entry name" value="LEUCINE-RICH REPEAT, ISOFORM F-RELATED"/>
    <property type="match status" value="1"/>
</dbReference>
<proteinExistence type="inferred from homology"/>
<dbReference type="Proteomes" id="UP000266841">
    <property type="component" value="Unassembled WGS sequence"/>
</dbReference>
<sequence>VDEGGREETEGLARQVFTGSAPCRTTTSARPLPKGPLPVGVIETRLKPRKSETARTMTVTKTLNVDALAQTMSIDDMAEDELNRGTLRLLRDDDASLPHLRLWGTGEDAQEHGDYHPGSSEELSWLGHFAKRSTHLKTIHFLWAGIFEKCSEQSIDRFFEDLGRCHHVKTMRFDDADLTEFVDKLGPVVKNNDITNFFSDGSYLGVSEANALFNTFSDMKSLEDLWISYDNYDFGDDSDNDLDDDIMARCIPSLAGCTCMQRLILKDMRMSSKSCAALSAIFPHMAGLQELDLAGNLFDGNCVQSLARGLVECRSLRTLRLSRNRIGDDGLAMLIQGLPTSIVSLDLSYNEIETGWNAFLLFLCDPTSINATHGSNHILRYVGYTANISRDVITMLRLNCGKDKSHVAAMKILQTHRHLDMRPLFDRELDLLPCVVAWLERFADSRPVLKLSSIFDFVRAMPMVVVDGIAGEKKGKGLRRNNGL</sequence>
<protein>
    <submittedName>
        <fullName evidence="4">Uncharacterized protein</fullName>
    </submittedName>
</protein>
<dbReference type="AlphaFoldDB" id="K0SR16"/>
<comment type="caution">
    <text evidence="4">The sequence shown here is derived from an EMBL/GenBank/DDBJ whole genome shotgun (WGS) entry which is preliminary data.</text>
</comment>
<name>K0SR16_THAOC</name>
<dbReference type="PANTHER" id="PTHR24112:SF9">
    <property type="entry name" value="PROTEIN PHOSPHATASE 1 REGULATORY SUBUNIT 37"/>
    <property type="match status" value="1"/>
</dbReference>
<dbReference type="Gene3D" id="3.80.10.10">
    <property type="entry name" value="Ribonuclease Inhibitor"/>
    <property type="match status" value="1"/>
</dbReference>
<dbReference type="OrthoDB" id="341587at2759"/>
<dbReference type="EMBL" id="AGNL01013082">
    <property type="protein sequence ID" value="EJK67454.1"/>
    <property type="molecule type" value="Genomic_DNA"/>
</dbReference>
<keyword evidence="5" id="KW-1185">Reference proteome</keyword>
<reference evidence="4 5" key="1">
    <citation type="journal article" date="2012" name="Genome Biol.">
        <title>Genome and low-iron response of an oceanic diatom adapted to chronic iron limitation.</title>
        <authorList>
            <person name="Lommer M."/>
            <person name="Specht M."/>
            <person name="Roy A.S."/>
            <person name="Kraemer L."/>
            <person name="Andreson R."/>
            <person name="Gutowska M.A."/>
            <person name="Wolf J."/>
            <person name="Bergner S.V."/>
            <person name="Schilhabel M.B."/>
            <person name="Klostermeier U.C."/>
            <person name="Beiko R.G."/>
            <person name="Rosenstiel P."/>
            <person name="Hippler M."/>
            <person name="Laroche J."/>
        </authorList>
    </citation>
    <scope>NUCLEOTIDE SEQUENCE [LARGE SCALE GENOMIC DNA]</scope>
    <source>
        <strain evidence="4 5">CCMP1005</strain>
    </source>
</reference>
<feature type="non-terminal residue" evidence="4">
    <location>
        <position position="1"/>
    </location>
</feature>
<evidence type="ECO:0000256" key="3">
    <source>
        <dbReference type="ARBA" id="ARBA00038315"/>
    </source>
</evidence>
<dbReference type="Pfam" id="PF13516">
    <property type="entry name" value="LRR_6"/>
    <property type="match status" value="1"/>
</dbReference>
<evidence type="ECO:0000256" key="2">
    <source>
        <dbReference type="ARBA" id="ARBA00022737"/>
    </source>
</evidence>
<evidence type="ECO:0000256" key="1">
    <source>
        <dbReference type="ARBA" id="ARBA00022614"/>
    </source>
</evidence>
<keyword evidence="2" id="KW-0677">Repeat</keyword>
<dbReference type="InterPro" id="IPR001611">
    <property type="entry name" value="Leu-rich_rpt"/>
</dbReference>
<dbReference type="SUPFAM" id="SSF52047">
    <property type="entry name" value="RNI-like"/>
    <property type="match status" value="1"/>
</dbReference>
<organism evidence="4 5">
    <name type="scientific">Thalassiosira oceanica</name>
    <name type="common">Marine diatom</name>
    <dbReference type="NCBI Taxonomy" id="159749"/>
    <lineage>
        <taxon>Eukaryota</taxon>
        <taxon>Sar</taxon>
        <taxon>Stramenopiles</taxon>
        <taxon>Ochrophyta</taxon>
        <taxon>Bacillariophyta</taxon>
        <taxon>Coscinodiscophyceae</taxon>
        <taxon>Thalassiosirophycidae</taxon>
        <taxon>Thalassiosirales</taxon>
        <taxon>Thalassiosiraceae</taxon>
        <taxon>Thalassiosira</taxon>
    </lineage>
</organism>
<evidence type="ECO:0000313" key="5">
    <source>
        <dbReference type="Proteomes" id="UP000266841"/>
    </source>
</evidence>
<keyword evidence="1" id="KW-0433">Leucine-rich repeat</keyword>
<comment type="similarity">
    <text evidence="3">Belongs to the PPP1R37 family.</text>
</comment>
<accession>K0SR16</accession>